<gene>
    <name evidence="2" type="ORF">B9Z19DRAFT_1131165</name>
</gene>
<accession>A0A2T6ZJ35</accession>
<dbReference type="AlphaFoldDB" id="A0A2T6ZJ35"/>
<reference evidence="2 3" key="1">
    <citation type="submission" date="2017-04" db="EMBL/GenBank/DDBJ databases">
        <title>Draft genome sequence of Tuber borchii Vittad., a whitish edible truffle.</title>
        <authorList>
            <consortium name="DOE Joint Genome Institute"/>
            <person name="Murat C."/>
            <person name="Kuo A."/>
            <person name="Barry K.W."/>
            <person name="Clum A."/>
            <person name="Dockter R.B."/>
            <person name="Fauchery L."/>
            <person name="Iotti M."/>
            <person name="Kohler A."/>
            <person name="Labutti K."/>
            <person name="Lindquist E.A."/>
            <person name="Lipzen A."/>
            <person name="Ohm R.A."/>
            <person name="Wang M."/>
            <person name="Grigoriev I.V."/>
            <person name="Zambonelli A."/>
            <person name="Martin F.M."/>
        </authorList>
    </citation>
    <scope>NUCLEOTIDE SEQUENCE [LARGE SCALE GENOMIC DNA]</scope>
    <source>
        <strain evidence="2 3">Tbo3840</strain>
    </source>
</reference>
<sequence length="477" mass="53118">MAVLGLYYDFLPQREQTVNNVKGAILKQIRAKTFGSDGDVENSSCFATPSLHLESPQTRIFLTGRPHIKEDIQGYFPNAVVMPISPSMDDIRSYLEMRLDRDPEPEAMSNDLRADIRDFAERLWMFLLVSLNIDAILGEVTIRQRWKKLGEMTQDNALGDAYTATVGRLKAQKGNKLVLGVKVLMWVLYSERTLRTEDLHHALGVEIGSADLDPENIPALGEIKTSGCPIALGIKIRCWFLRNGETPLGIQKQELDLVDIGFICEKIEQAGKVVDDVVAKETTIHRRRGKLSSITHGLGLGDAYRTTLGEIKRQGGEKARFGTAALMWISYAERPLKIDELCHALAVEIGAPNPNTDNIPSITTPLACCQGLAVAEKEASTVRLIHFTLQEYLRAQPDLFSPAHSTIAEICSTYLNSLQVKAFSTSPSPDHQHALFLEYSSLYRGVHAKRNLSDRAKLLALKLFDDHNNQTLTEILL</sequence>
<dbReference type="Pfam" id="PF22939">
    <property type="entry name" value="WHD_GPIID"/>
    <property type="match status" value="1"/>
</dbReference>
<dbReference type="Proteomes" id="UP000244722">
    <property type="component" value="Unassembled WGS sequence"/>
</dbReference>
<evidence type="ECO:0000313" key="2">
    <source>
        <dbReference type="EMBL" id="PUU75509.1"/>
    </source>
</evidence>
<dbReference type="EMBL" id="NESQ01000227">
    <property type="protein sequence ID" value="PUU75509.1"/>
    <property type="molecule type" value="Genomic_DNA"/>
</dbReference>
<organism evidence="2 3">
    <name type="scientific">Tuber borchii</name>
    <name type="common">White truffle</name>
    <dbReference type="NCBI Taxonomy" id="42251"/>
    <lineage>
        <taxon>Eukaryota</taxon>
        <taxon>Fungi</taxon>
        <taxon>Dikarya</taxon>
        <taxon>Ascomycota</taxon>
        <taxon>Pezizomycotina</taxon>
        <taxon>Pezizomycetes</taxon>
        <taxon>Pezizales</taxon>
        <taxon>Tuberaceae</taxon>
        <taxon>Tuber</taxon>
    </lineage>
</organism>
<evidence type="ECO:0000259" key="1">
    <source>
        <dbReference type="Pfam" id="PF22939"/>
    </source>
</evidence>
<dbReference type="PANTHER" id="PTHR10039">
    <property type="entry name" value="AMELOGENIN"/>
    <property type="match status" value="1"/>
</dbReference>
<dbReference type="InterPro" id="IPR054471">
    <property type="entry name" value="GPIID_WHD"/>
</dbReference>
<evidence type="ECO:0000313" key="3">
    <source>
        <dbReference type="Proteomes" id="UP000244722"/>
    </source>
</evidence>
<name>A0A2T6ZJ35_TUBBO</name>
<proteinExistence type="predicted"/>
<comment type="caution">
    <text evidence="2">The sequence shown here is derived from an EMBL/GenBank/DDBJ whole genome shotgun (WGS) entry which is preliminary data.</text>
</comment>
<keyword evidence="3" id="KW-1185">Reference proteome</keyword>
<dbReference type="PANTHER" id="PTHR10039:SF15">
    <property type="entry name" value="NACHT DOMAIN-CONTAINING PROTEIN"/>
    <property type="match status" value="1"/>
</dbReference>
<protein>
    <recommendedName>
        <fullName evidence="1">GPI inositol-deacylase winged helix domain-containing protein</fullName>
    </recommendedName>
</protein>
<dbReference type="OrthoDB" id="195446at2759"/>
<feature type="domain" description="GPI inositol-deacylase winged helix" evidence="1">
    <location>
        <begin position="320"/>
        <end position="395"/>
    </location>
</feature>